<organism evidence="1">
    <name type="scientific">marine sediment metagenome</name>
    <dbReference type="NCBI Taxonomy" id="412755"/>
    <lineage>
        <taxon>unclassified sequences</taxon>
        <taxon>metagenomes</taxon>
        <taxon>ecological metagenomes</taxon>
    </lineage>
</organism>
<gene>
    <name evidence="1" type="ORF">S12H4_51076</name>
</gene>
<name>X1VBY7_9ZZZZ</name>
<accession>X1VBY7</accession>
<dbReference type="EMBL" id="BARW01032239">
    <property type="protein sequence ID" value="GAJ11096.1"/>
    <property type="molecule type" value="Genomic_DNA"/>
</dbReference>
<protein>
    <submittedName>
        <fullName evidence="1">Uncharacterized protein</fullName>
    </submittedName>
</protein>
<comment type="caution">
    <text evidence="1">The sequence shown here is derived from an EMBL/GenBank/DDBJ whole genome shotgun (WGS) entry which is preliminary data.</text>
</comment>
<reference evidence="1" key="1">
    <citation type="journal article" date="2014" name="Front. Microbiol.">
        <title>High frequency of phylogenetically diverse reductive dehalogenase-homologous genes in deep subseafloor sedimentary metagenomes.</title>
        <authorList>
            <person name="Kawai M."/>
            <person name="Futagami T."/>
            <person name="Toyoda A."/>
            <person name="Takaki Y."/>
            <person name="Nishi S."/>
            <person name="Hori S."/>
            <person name="Arai W."/>
            <person name="Tsubouchi T."/>
            <person name="Morono Y."/>
            <person name="Uchiyama I."/>
            <person name="Ito T."/>
            <person name="Fujiyama A."/>
            <person name="Inagaki F."/>
            <person name="Takami H."/>
        </authorList>
    </citation>
    <scope>NUCLEOTIDE SEQUENCE</scope>
    <source>
        <strain evidence="1">Expedition CK06-06</strain>
    </source>
</reference>
<dbReference type="AlphaFoldDB" id="X1VBY7"/>
<evidence type="ECO:0000313" key="1">
    <source>
        <dbReference type="EMBL" id="GAJ11096.1"/>
    </source>
</evidence>
<proteinExistence type="predicted"/>
<feature type="non-terminal residue" evidence="1">
    <location>
        <position position="1"/>
    </location>
</feature>
<sequence>DHGYDEDNATAMTEFTVRYVLGQLSKFTSKDVITAYTKRMITQSEARELLGDLGVRYEDISYILSTADYKREWEFTDAKISGLRNLYKRKVNDENKTRGELLRLNLPTEQVDVLMEQWFYEVKDEPTATWTTAQTLNFIKAGLITAERGKSELSQIGFDTEHIDIYMRSIA</sequence>